<dbReference type="AlphaFoldDB" id="A0A1A8GH18"/>
<reference evidence="1" key="1">
    <citation type="submission" date="2016-05" db="EMBL/GenBank/DDBJ databases">
        <authorList>
            <person name="Lavstsen T."/>
            <person name="Jespersen J.S."/>
        </authorList>
    </citation>
    <scope>NUCLEOTIDE SEQUENCE</scope>
    <source>
        <tissue evidence="1">Brain</tissue>
    </source>
</reference>
<sequence>PNQNNSYLSLASTCRLGRLFILNILDVYVDRCSTPLSPFPHTGPWTPWSSLWKVTLLRLRRWTCSSTGRKFMDSLKLTHTCVSALTRQTRTHFQFSSCSRIPETLLPVPDSRC</sequence>
<feature type="non-terminal residue" evidence="1">
    <location>
        <position position="1"/>
    </location>
</feature>
<dbReference type="EMBL" id="HAEC01002390">
    <property type="protein sequence ID" value="SBQ70467.1"/>
    <property type="molecule type" value="Transcribed_RNA"/>
</dbReference>
<reference evidence="1" key="2">
    <citation type="submission" date="2016-06" db="EMBL/GenBank/DDBJ databases">
        <title>The genome of a short-lived fish provides insights into sex chromosome evolution and the genetic control of aging.</title>
        <authorList>
            <person name="Reichwald K."/>
            <person name="Felder M."/>
            <person name="Petzold A."/>
            <person name="Koch P."/>
            <person name="Groth M."/>
            <person name="Platzer M."/>
        </authorList>
    </citation>
    <scope>NUCLEOTIDE SEQUENCE</scope>
    <source>
        <tissue evidence="1">Brain</tissue>
    </source>
</reference>
<evidence type="ECO:0000313" key="1">
    <source>
        <dbReference type="EMBL" id="SBQ70467.1"/>
    </source>
</evidence>
<organism evidence="1">
    <name type="scientific">Nothobranchius korthausae</name>
    <dbReference type="NCBI Taxonomy" id="1143690"/>
    <lineage>
        <taxon>Eukaryota</taxon>
        <taxon>Metazoa</taxon>
        <taxon>Chordata</taxon>
        <taxon>Craniata</taxon>
        <taxon>Vertebrata</taxon>
        <taxon>Euteleostomi</taxon>
        <taxon>Actinopterygii</taxon>
        <taxon>Neopterygii</taxon>
        <taxon>Teleostei</taxon>
        <taxon>Neoteleostei</taxon>
        <taxon>Acanthomorphata</taxon>
        <taxon>Ovalentaria</taxon>
        <taxon>Atherinomorphae</taxon>
        <taxon>Cyprinodontiformes</taxon>
        <taxon>Nothobranchiidae</taxon>
        <taxon>Nothobranchius</taxon>
    </lineage>
</organism>
<proteinExistence type="predicted"/>
<accession>A0A1A8GH18</accession>
<name>A0A1A8GH18_9TELE</name>
<feature type="non-terminal residue" evidence="1">
    <location>
        <position position="113"/>
    </location>
</feature>
<protein>
    <submittedName>
        <fullName evidence="1">Uncharacterized protein</fullName>
    </submittedName>
</protein>
<gene>
    <name evidence="1" type="primary">Nfu_g_1_009713</name>
</gene>